<keyword evidence="1" id="KW-0175">Coiled coil</keyword>
<feature type="coiled-coil region" evidence="1">
    <location>
        <begin position="139"/>
        <end position="212"/>
    </location>
</feature>
<dbReference type="EMBL" id="CAJJDN010000132">
    <property type="protein sequence ID" value="CAD8121458.1"/>
    <property type="molecule type" value="Genomic_DNA"/>
</dbReference>
<comment type="caution">
    <text evidence="3">The sequence shown here is derived from an EMBL/GenBank/DDBJ whole genome shotgun (WGS) entry which is preliminary data.</text>
</comment>
<accession>A0A8S1R0R5</accession>
<dbReference type="AlphaFoldDB" id="A0A8S1R0R5"/>
<feature type="compositionally biased region" description="Low complexity" evidence="2">
    <location>
        <begin position="266"/>
        <end position="311"/>
    </location>
</feature>
<feature type="region of interest" description="Disordered" evidence="2">
    <location>
        <begin position="259"/>
        <end position="320"/>
    </location>
</feature>
<evidence type="ECO:0000313" key="3">
    <source>
        <dbReference type="EMBL" id="CAD8121458.1"/>
    </source>
</evidence>
<organism evidence="3 4">
    <name type="scientific">Paramecium sonneborni</name>
    <dbReference type="NCBI Taxonomy" id="65129"/>
    <lineage>
        <taxon>Eukaryota</taxon>
        <taxon>Sar</taxon>
        <taxon>Alveolata</taxon>
        <taxon>Ciliophora</taxon>
        <taxon>Intramacronucleata</taxon>
        <taxon>Oligohymenophorea</taxon>
        <taxon>Peniculida</taxon>
        <taxon>Parameciidae</taxon>
        <taxon>Paramecium</taxon>
    </lineage>
</organism>
<evidence type="ECO:0000256" key="2">
    <source>
        <dbReference type="SAM" id="MobiDB-lite"/>
    </source>
</evidence>
<proteinExistence type="predicted"/>
<name>A0A8S1R0R5_9CILI</name>
<dbReference type="OrthoDB" id="300132at2759"/>
<gene>
    <name evidence="3" type="ORF">PSON_ATCC_30995.1.T1320110</name>
</gene>
<evidence type="ECO:0000256" key="1">
    <source>
        <dbReference type="SAM" id="Coils"/>
    </source>
</evidence>
<evidence type="ECO:0000313" key="4">
    <source>
        <dbReference type="Proteomes" id="UP000692954"/>
    </source>
</evidence>
<keyword evidence="4" id="KW-1185">Reference proteome</keyword>
<dbReference type="Proteomes" id="UP000692954">
    <property type="component" value="Unassembled WGS sequence"/>
</dbReference>
<sequence>MSNEIILETVRELLPDIEKEIREQVNQELEIEYQMKFQEEIDSLTQFNEEQIRAELEKQIRIDYEQQKEQLAQDVIREFDDSLQRGQLEQQLRFKIQEELEEQINQEVQKKSKQIKLQFKKKLEQEKNQLQKDFELEWKQRVDAEKKRLEREKSEIARLKSVEYVKLKKLQDEQKKHGQLLKDQENKYQDIMKSLQKQIQDLTQQLEIALQDQITQEKLRNQQENFDSQDQDKQIDMPFSKQNPIQNQSLTPIYQHKQITEEESQESSQQTQVNFKKNKNQNIKKAEQNEQNNSKTLKNSKNKQSSQYQNQLDKGFKQQKGHIEISKPQYFEQENNQRQMNRIDTIIKEYDEIPIQKDQFMTYNSLFKENDLDNTKNKQMKQRRQQFIESQNQDQKLQTKYLGIQINIMNDFIVDYVEFPEYHQVKMMLQEIIELFNQWMISYEERIEFFKKIKQIANQNFRDIIPFIQTQIHKFKLIQNYYPDFQKRFNIKNQIMANFSQFSKCKQLFEQLNQLNLKSINLSVQGYDFQEMVQLDQWEKDFLEREELKSQILCKIQSKLI</sequence>
<reference evidence="3" key="1">
    <citation type="submission" date="2021-01" db="EMBL/GenBank/DDBJ databases">
        <authorList>
            <consortium name="Genoscope - CEA"/>
            <person name="William W."/>
        </authorList>
    </citation>
    <scope>NUCLEOTIDE SEQUENCE</scope>
</reference>
<protein>
    <submittedName>
        <fullName evidence="3">Uncharacterized protein</fullName>
    </submittedName>
</protein>